<evidence type="ECO:0000313" key="2">
    <source>
        <dbReference type="Proteomes" id="UP000706525"/>
    </source>
</evidence>
<gene>
    <name evidence="1" type="ORF">LMG32289_05524</name>
</gene>
<comment type="caution">
    <text evidence="1">The sequence shown here is derived from an EMBL/GenBank/DDBJ whole genome shotgun (WGS) entry which is preliminary data.</text>
</comment>
<dbReference type="RefSeq" id="WP_223994167.1">
    <property type="nucleotide sequence ID" value="NZ_CAJZAG010000012.1"/>
</dbReference>
<evidence type="ECO:0008006" key="3">
    <source>
        <dbReference type="Google" id="ProtNLM"/>
    </source>
</evidence>
<keyword evidence="2" id="KW-1185">Reference proteome</keyword>
<dbReference type="EMBL" id="CAJZAG010000012">
    <property type="protein sequence ID" value="CAG9184132.1"/>
    <property type="molecule type" value="Genomic_DNA"/>
</dbReference>
<dbReference type="Proteomes" id="UP000706525">
    <property type="component" value="Unassembled WGS sequence"/>
</dbReference>
<evidence type="ECO:0000313" key="1">
    <source>
        <dbReference type="EMBL" id="CAG9184132.1"/>
    </source>
</evidence>
<proteinExistence type="predicted"/>
<sequence length="121" mass="13339">MTDTRSTISSVLRTLRDAWLARGEATDAQGINRGLCEEFAWEAIGVLAVHGMVAVERDAFDDGYPGHVWIEAEGRHYDAEACAGVADWRELPLFVRSRAKEATRAVRRPSPAQSECALPEP</sequence>
<reference evidence="1 2" key="1">
    <citation type="submission" date="2021-08" db="EMBL/GenBank/DDBJ databases">
        <authorList>
            <person name="Peeters C."/>
        </authorList>
    </citation>
    <scope>NUCLEOTIDE SEQUENCE [LARGE SCALE GENOMIC DNA]</scope>
    <source>
        <strain evidence="1 2">LMG 32289</strain>
    </source>
</reference>
<protein>
    <recommendedName>
        <fullName evidence="3">Microcin J25-processing protein McjB C-terminal domain-containing protein</fullName>
    </recommendedName>
</protein>
<accession>A0ABM8XUR8</accession>
<name>A0ABM8XUR8_9BURK</name>
<organism evidence="1 2">
    <name type="scientific">Cupriavidus pampae</name>
    <dbReference type="NCBI Taxonomy" id="659251"/>
    <lineage>
        <taxon>Bacteria</taxon>
        <taxon>Pseudomonadati</taxon>
        <taxon>Pseudomonadota</taxon>
        <taxon>Betaproteobacteria</taxon>
        <taxon>Burkholderiales</taxon>
        <taxon>Burkholderiaceae</taxon>
        <taxon>Cupriavidus</taxon>
    </lineage>
</organism>